<evidence type="ECO:0000256" key="1">
    <source>
        <dbReference type="SAM" id="Phobius"/>
    </source>
</evidence>
<dbReference type="Proteomes" id="UP000183507">
    <property type="component" value="Unassembled WGS sequence"/>
</dbReference>
<proteinExistence type="predicted"/>
<evidence type="ECO:0000313" key="3">
    <source>
        <dbReference type="Proteomes" id="UP000183507"/>
    </source>
</evidence>
<reference evidence="3" key="1">
    <citation type="submission" date="2016-10" db="EMBL/GenBank/DDBJ databases">
        <authorList>
            <person name="Varghese N."/>
        </authorList>
    </citation>
    <scope>NUCLEOTIDE SEQUENCE [LARGE SCALE GENOMIC DNA]</scope>
    <source>
        <strain evidence="3">KPR-7A</strain>
    </source>
</reference>
<accession>A0A1G6V9P4</accession>
<feature type="transmembrane region" description="Helical" evidence="1">
    <location>
        <begin position="38"/>
        <end position="58"/>
    </location>
</feature>
<feature type="transmembrane region" description="Helical" evidence="1">
    <location>
        <begin position="6"/>
        <end position="26"/>
    </location>
</feature>
<dbReference type="EMBL" id="FMZR01000006">
    <property type="protein sequence ID" value="SDD50399.1"/>
    <property type="molecule type" value="Genomic_DNA"/>
</dbReference>
<name>A0A1G6V9P4_9BACI</name>
<dbReference type="AlphaFoldDB" id="A0A1G6V9P4"/>
<sequence length="64" mass="7095">MLYPIIFGFFVCLPISIGLCISTFIVESYFKDKTRLQVSLLVAILSFMSIAAFIATLGDKSNII</sequence>
<keyword evidence="1" id="KW-0812">Transmembrane</keyword>
<organism evidence="2 3">
    <name type="scientific">Bacillus wiedmannii</name>
    <dbReference type="NCBI Taxonomy" id="1890302"/>
    <lineage>
        <taxon>Bacteria</taxon>
        <taxon>Bacillati</taxon>
        <taxon>Bacillota</taxon>
        <taxon>Bacilli</taxon>
        <taxon>Bacillales</taxon>
        <taxon>Bacillaceae</taxon>
        <taxon>Bacillus</taxon>
        <taxon>Bacillus cereus group</taxon>
    </lineage>
</organism>
<gene>
    <name evidence="2" type="ORF">SAMN04487767_106258</name>
</gene>
<keyword evidence="1" id="KW-0472">Membrane</keyword>
<evidence type="ECO:0000313" key="2">
    <source>
        <dbReference type="EMBL" id="SDD50399.1"/>
    </source>
</evidence>
<protein>
    <submittedName>
        <fullName evidence="2">Uncharacterized protein</fullName>
    </submittedName>
</protein>
<keyword evidence="1" id="KW-1133">Transmembrane helix</keyword>
<dbReference type="RefSeq" id="WP_074651306.1">
    <property type="nucleotide sequence ID" value="NZ_FMZR01000006.1"/>
</dbReference>